<evidence type="ECO:0000256" key="8">
    <source>
        <dbReference type="ARBA" id="ARBA00023125"/>
    </source>
</evidence>
<feature type="site" description="Interaction with DNA" evidence="11">
    <location>
        <position position="563"/>
    </location>
</feature>
<evidence type="ECO:0000256" key="1">
    <source>
        <dbReference type="ARBA" id="ARBA00000185"/>
    </source>
</evidence>
<feature type="binding site" evidence="11">
    <location>
        <position position="397"/>
    </location>
    <ligand>
        <name>ATP</name>
        <dbReference type="ChEBI" id="CHEBI:30616"/>
    </ligand>
</feature>
<dbReference type="Gene3D" id="3.40.50.670">
    <property type="match status" value="1"/>
</dbReference>
<keyword evidence="4 11" id="KW-0547">Nucleotide-binding</keyword>
<dbReference type="InterPro" id="IPR018522">
    <property type="entry name" value="TopoIIA_CS"/>
</dbReference>
<feature type="compositionally biased region" description="Low complexity" evidence="12">
    <location>
        <begin position="30"/>
        <end position="47"/>
    </location>
</feature>
<dbReference type="OrthoDB" id="9802808at2"/>
<accession>A0A165XD30</accession>
<dbReference type="InterPro" id="IPR006171">
    <property type="entry name" value="TOPRIM_dom"/>
</dbReference>
<dbReference type="Gene3D" id="3.30.565.10">
    <property type="entry name" value="Histidine kinase-like ATPase, C-terminal domain"/>
    <property type="match status" value="1"/>
</dbReference>
<dbReference type="GO" id="GO:0007059">
    <property type="term" value="P:chromosome segregation"/>
    <property type="evidence" value="ECO:0007669"/>
    <property type="project" value="UniProtKB-UniRule"/>
</dbReference>
<evidence type="ECO:0000256" key="7">
    <source>
        <dbReference type="ARBA" id="ARBA00023029"/>
    </source>
</evidence>
<comment type="similarity">
    <text evidence="11">Belongs to the type II topoisomerase family. ParE type 1 subfamily.</text>
</comment>
<feature type="compositionally biased region" description="Basic and acidic residues" evidence="12">
    <location>
        <begin position="14"/>
        <end position="29"/>
    </location>
</feature>
<dbReference type="Pfam" id="PF02518">
    <property type="entry name" value="HATPase_c"/>
    <property type="match status" value="1"/>
</dbReference>
<dbReference type="HAMAP" id="MF_00938">
    <property type="entry name" value="ParE_type1"/>
    <property type="match status" value="1"/>
</dbReference>
<feature type="site" description="Interaction with DNA" evidence="11">
    <location>
        <position position="680"/>
    </location>
</feature>
<dbReference type="SMART" id="SM00433">
    <property type="entry name" value="TOP2c"/>
    <property type="match status" value="1"/>
</dbReference>
<reference evidence="14 15" key="1">
    <citation type="journal article" date="2016" name="Front. Microbiol.">
        <title>Comparative Genomic Analysis Reveals a Diverse Repertoire of Genes Involved in Prokaryote-Eukaryote Interactions within the Pseudovibrio Genus.</title>
        <authorList>
            <person name="Romano S."/>
            <person name="Fernandez-Guerra A."/>
            <person name="Reen F.J."/>
            <person name="Glockner F.O."/>
            <person name="Crowley S.P."/>
            <person name="O'Sullivan O."/>
            <person name="Cotter P.D."/>
            <person name="Adams C."/>
            <person name="Dobson A.D."/>
            <person name="O'Gara F."/>
        </authorList>
    </citation>
    <scope>NUCLEOTIDE SEQUENCE [LARGE SCALE GENOMIC DNA]</scope>
    <source>
        <strain evidence="14 15">Ad2</strain>
    </source>
</reference>
<dbReference type="SUPFAM" id="SSF55874">
    <property type="entry name" value="ATPase domain of HSP90 chaperone/DNA topoisomerase II/histidine kinase"/>
    <property type="match status" value="1"/>
</dbReference>
<evidence type="ECO:0000256" key="2">
    <source>
        <dbReference type="ARBA" id="ARBA00001946"/>
    </source>
</evidence>
<dbReference type="InterPro" id="IPR014721">
    <property type="entry name" value="Ribsml_uS5_D2-typ_fold_subgr"/>
</dbReference>
<keyword evidence="5 11" id="KW-0067">ATP-binding</keyword>
<sequence length="696" mass="76465">MSTRDDLFAGVTKSMDDLTSKSGSLERKQTPASSAPTTAAKRPAASRQDPVGGDAEYTAADIEVLEGLEPVRRRPGMYIGGTDEKALHHLFAEVIDNSMDEAVAGHASWIDVSLGDDGYLTITDNGRGIPVDPHPKYKDKSALEVIMTTLHAGGKFDSKVYETSGGLHGVGISVVNALSEELVVEVARNRKLYRQIFRRGLADGSLELVGDVHNRRGTMVRFKPDEEIFGKGCKFKPARLMKMARSKAYLFGGVEIRWRCAKSLADEVNDIPETATFHFPGGLKDYLEEALGKERRVTDEVFAGRTQATGKHGSVEWAVAWFAGDGFVNSYCNTVPTPEGGTHETGLRYALLRGLKAYGELIGNKKASIITGDDILTSAGAMLSVFVREPEFVGQTKDKLATNEATRIAESAVRDAFDHWLTASPNQANKLLEWVVDRAEERLKRRQDKDVARKTAVRRLRLPGKLADCSTSKSDGTELFIVEGDSAGGSAKQARNRSNQAVLPLRGKILNVANAGRDKLVANQLLADLIQALGCGTRSNYDDKDLRYERIVIMTDADVDGAHIAALLITFFYKEMPDLINNGHLHLAVPPLYRISQGGKTLYARDDAHREQLLKSSFKKNGKIEIGRFKGLGEMLPAQLKETTMDPKRRTLLKVVVGENEILETSSAVEQLMGNKPEARFNFIQERAEFATDLDI</sequence>
<comment type="subunit">
    <text evidence="10 11">Heterotetramer composed of ParC and ParE.</text>
</comment>
<dbReference type="PANTHER" id="PTHR45866">
    <property type="entry name" value="DNA GYRASE/TOPOISOMERASE SUBUNIT B"/>
    <property type="match status" value="1"/>
</dbReference>
<keyword evidence="7 11" id="KW-0799">Topoisomerase</keyword>
<keyword evidence="9 11" id="KW-0413">Isomerase</keyword>
<dbReference type="SMART" id="SM00387">
    <property type="entry name" value="HATPase_c"/>
    <property type="match status" value="1"/>
</dbReference>
<keyword evidence="15" id="KW-1185">Reference proteome</keyword>
<dbReference type="PRINTS" id="PR01159">
    <property type="entry name" value="DNAGYRASEB"/>
</dbReference>
<feature type="binding site" evidence="11">
    <location>
        <position position="57"/>
    </location>
    <ligand>
        <name>ATP</name>
        <dbReference type="ChEBI" id="CHEBI:30616"/>
    </ligand>
</feature>
<evidence type="ECO:0000256" key="12">
    <source>
        <dbReference type="SAM" id="MobiDB-lite"/>
    </source>
</evidence>
<dbReference type="InterPro" id="IPR005737">
    <property type="entry name" value="TopoIV_B_Gneg"/>
</dbReference>
<keyword evidence="8 11" id="KW-0238">DNA-binding</keyword>
<dbReference type="GO" id="GO:0006265">
    <property type="term" value="P:DNA topological change"/>
    <property type="evidence" value="ECO:0007669"/>
    <property type="project" value="UniProtKB-UniRule"/>
</dbReference>
<evidence type="ECO:0000256" key="4">
    <source>
        <dbReference type="ARBA" id="ARBA00022741"/>
    </source>
</evidence>
<dbReference type="GO" id="GO:0005524">
    <property type="term" value="F:ATP binding"/>
    <property type="evidence" value="ECO:0007669"/>
    <property type="project" value="UniProtKB-UniRule"/>
</dbReference>
<dbReference type="InterPro" id="IPR002288">
    <property type="entry name" value="DNA_gyrase_B_C"/>
</dbReference>
<feature type="region of interest" description="Disordered" evidence="12">
    <location>
        <begin position="1"/>
        <end position="54"/>
    </location>
</feature>
<keyword evidence="6" id="KW-0460">Magnesium</keyword>
<dbReference type="SUPFAM" id="SSF56719">
    <property type="entry name" value="Type II DNA topoisomerase"/>
    <property type="match status" value="1"/>
</dbReference>
<dbReference type="CDD" id="cd16928">
    <property type="entry name" value="HATPase_GyrB-like"/>
    <property type="match status" value="1"/>
</dbReference>
<dbReference type="CDD" id="cd00822">
    <property type="entry name" value="TopoII_Trans_DNA_gyrase"/>
    <property type="match status" value="1"/>
</dbReference>
<dbReference type="GO" id="GO:0005694">
    <property type="term" value="C:chromosome"/>
    <property type="evidence" value="ECO:0007669"/>
    <property type="project" value="InterPro"/>
</dbReference>
<dbReference type="GO" id="GO:0003677">
    <property type="term" value="F:DNA binding"/>
    <property type="evidence" value="ECO:0007669"/>
    <property type="project" value="UniProtKB-UniRule"/>
</dbReference>
<dbReference type="Gene3D" id="3.30.230.10">
    <property type="match status" value="1"/>
</dbReference>
<evidence type="ECO:0000256" key="11">
    <source>
        <dbReference type="HAMAP-Rule" id="MF_00938"/>
    </source>
</evidence>
<dbReference type="STRING" id="989403.SAMN05421798_10827"/>
<dbReference type="InterPro" id="IPR013760">
    <property type="entry name" value="Topo_IIA-like_dom_sf"/>
</dbReference>
<dbReference type="InterPro" id="IPR036890">
    <property type="entry name" value="HATPase_C_sf"/>
</dbReference>
<dbReference type="SUPFAM" id="SSF54211">
    <property type="entry name" value="Ribosomal protein S5 domain 2-like"/>
    <property type="match status" value="1"/>
</dbReference>
<dbReference type="InterPro" id="IPR001241">
    <property type="entry name" value="Topo_IIA"/>
</dbReference>
<dbReference type="RefSeq" id="WP_068007747.1">
    <property type="nucleotide sequence ID" value="NZ_FOFM01000008.1"/>
</dbReference>
<protein>
    <recommendedName>
        <fullName evidence="11">DNA topoisomerase 4 subunit B</fullName>
        <ecNumber evidence="11">5.6.2.2</ecNumber>
    </recommendedName>
    <alternativeName>
        <fullName evidence="11">Topoisomerase IV subunit B</fullName>
    </alternativeName>
</protein>
<keyword evidence="3" id="KW-0479">Metal-binding</keyword>
<dbReference type="NCBIfam" id="TIGR01055">
    <property type="entry name" value="parE_Gneg"/>
    <property type="match status" value="1"/>
</dbReference>
<dbReference type="PROSITE" id="PS50880">
    <property type="entry name" value="TOPRIM"/>
    <property type="match status" value="1"/>
</dbReference>
<feature type="binding site" evidence="11">
    <location>
        <position position="97"/>
    </location>
    <ligand>
        <name>ATP</name>
        <dbReference type="ChEBI" id="CHEBI:30616"/>
    </ligand>
</feature>
<dbReference type="PATRIC" id="fig|989403.3.peg.3343"/>
<evidence type="ECO:0000256" key="5">
    <source>
        <dbReference type="ARBA" id="ARBA00022840"/>
    </source>
</evidence>
<proteinExistence type="inferred from homology"/>
<dbReference type="EC" id="5.6.2.2" evidence="11"/>
<dbReference type="FunFam" id="3.30.565.10:FF:000002">
    <property type="entry name" value="DNA gyrase subunit B"/>
    <property type="match status" value="1"/>
</dbReference>
<dbReference type="Pfam" id="PF00204">
    <property type="entry name" value="DNA_gyraseB"/>
    <property type="match status" value="1"/>
</dbReference>
<evidence type="ECO:0000256" key="9">
    <source>
        <dbReference type="ARBA" id="ARBA00023235"/>
    </source>
</evidence>
<feature type="site" description="Interaction with DNA" evidence="11">
    <location>
        <position position="511"/>
    </location>
</feature>
<dbReference type="InterPro" id="IPR013759">
    <property type="entry name" value="Topo_IIA_B_C"/>
</dbReference>
<dbReference type="InterPro" id="IPR020568">
    <property type="entry name" value="Ribosomal_Su5_D2-typ_SF"/>
</dbReference>
<comment type="function">
    <text evidence="11">Topoisomerase IV is essential for chromosome segregation. It relaxes supercoiled DNA. Performs the decatenation events required during the replication of a circular DNA molecule.</text>
</comment>
<evidence type="ECO:0000256" key="6">
    <source>
        <dbReference type="ARBA" id="ARBA00022842"/>
    </source>
</evidence>
<evidence type="ECO:0000259" key="13">
    <source>
        <dbReference type="PROSITE" id="PS50880"/>
    </source>
</evidence>
<dbReference type="InterPro" id="IPR013506">
    <property type="entry name" value="Topo_IIA_bsu_dom2"/>
</dbReference>
<dbReference type="GO" id="GO:0003918">
    <property type="term" value="F:DNA topoisomerase type II (double strand cut, ATP-hydrolyzing) activity"/>
    <property type="evidence" value="ECO:0007669"/>
    <property type="project" value="UniProtKB-UniRule"/>
</dbReference>
<name>A0A165XD30_9HYPH</name>
<dbReference type="PROSITE" id="PS00177">
    <property type="entry name" value="TOPOISOMERASE_II"/>
    <property type="match status" value="1"/>
</dbReference>
<dbReference type="PANTHER" id="PTHR45866:SF4">
    <property type="entry name" value="DNA TOPOISOMERASE 4 SUBUNIT B"/>
    <property type="match status" value="1"/>
</dbReference>
<gene>
    <name evidence="11 14" type="primary">parE</name>
    <name evidence="14" type="ORF">PsAD2_03123</name>
</gene>
<feature type="domain" description="Toprim" evidence="13">
    <location>
        <begin position="477"/>
        <end position="591"/>
    </location>
</feature>
<comment type="catalytic activity">
    <reaction evidence="1 11">
        <text>ATP-dependent breakage, passage and rejoining of double-stranded DNA.</text>
        <dbReference type="EC" id="5.6.2.2"/>
    </reaction>
</comment>
<feature type="binding site" evidence="11">
    <location>
        <position position="124"/>
    </location>
    <ligand>
        <name>ATP</name>
        <dbReference type="ChEBI" id="CHEBI:30616"/>
    </ligand>
</feature>
<evidence type="ECO:0000313" key="15">
    <source>
        <dbReference type="Proteomes" id="UP000076577"/>
    </source>
</evidence>
<comment type="cofactor">
    <cofactor evidence="2">
        <name>Mg(2+)</name>
        <dbReference type="ChEBI" id="CHEBI:18420"/>
    </cofactor>
</comment>
<dbReference type="AlphaFoldDB" id="A0A165XD30"/>
<dbReference type="FunFam" id="3.30.230.10:FF:000047">
    <property type="entry name" value="DNA topoisomerase 4 subunit B"/>
    <property type="match status" value="1"/>
</dbReference>
<dbReference type="GO" id="GO:0046872">
    <property type="term" value="F:metal ion binding"/>
    <property type="evidence" value="ECO:0007669"/>
    <property type="project" value="UniProtKB-KW"/>
</dbReference>
<dbReference type="Pfam" id="PF00986">
    <property type="entry name" value="DNA_gyraseB_C"/>
    <property type="match status" value="1"/>
</dbReference>
<dbReference type="EMBL" id="LMCB01000031">
    <property type="protein sequence ID" value="KZL17587.1"/>
    <property type="molecule type" value="Genomic_DNA"/>
</dbReference>
<feature type="binding site" evidence="11">
    <location>
        <begin position="166"/>
        <end position="172"/>
    </location>
    <ligand>
        <name>ATP</name>
        <dbReference type="ChEBI" id="CHEBI:30616"/>
    </ligand>
</feature>
<dbReference type="FunFam" id="3.40.50.670:FF:000006">
    <property type="entry name" value="DNA topoisomerase (ATP-hydrolyzing)"/>
    <property type="match status" value="1"/>
</dbReference>
<evidence type="ECO:0000313" key="14">
    <source>
        <dbReference type="EMBL" id="KZL17587.1"/>
    </source>
</evidence>
<organism evidence="14 15">
    <name type="scientific">Pseudovibrio axinellae</name>
    <dbReference type="NCBI Taxonomy" id="989403"/>
    <lineage>
        <taxon>Bacteria</taxon>
        <taxon>Pseudomonadati</taxon>
        <taxon>Pseudomonadota</taxon>
        <taxon>Alphaproteobacteria</taxon>
        <taxon>Hyphomicrobiales</taxon>
        <taxon>Stappiaceae</taxon>
        <taxon>Pseudovibrio</taxon>
    </lineage>
</organism>
<dbReference type="InterPro" id="IPR003594">
    <property type="entry name" value="HATPase_dom"/>
</dbReference>
<evidence type="ECO:0000256" key="10">
    <source>
        <dbReference type="ARBA" id="ARBA00063644"/>
    </source>
</evidence>
<comment type="caution">
    <text evidence="14">The sequence shown here is derived from an EMBL/GenBank/DDBJ whole genome shotgun (WGS) entry which is preliminary data.</text>
</comment>
<dbReference type="InterPro" id="IPR000565">
    <property type="entry name" value="Topo_IIA_B"/>
</dbReference>
<dbReference type="Proteomes" id="UP000076577">
    <property type="component" value="Unassembled WGS sequence"/>
</dbReference>
<dbReference type="Pfam" id="PF01751">
    <property type="entry name" value="Toprim"/>
    <property type="match status" value="1"/>
</dbReference>
<evidence type="ECO:0000256" key="3">
    <source>
        <dbReference type="ARBA" id="ARBA00022723"/>
    </source>
</evidence>
<dbReference type="PRINTS" id="PR00418">
    <property type="entry name" value="TPI2FAMILY"/>
</dbReference>